<comment type="caution">
    <text evidence="6">The sequence shown here is derived from an EMBL/GenBank/DDBJ whole genome shotgun (WGS) entry which is preliminary data.</text>
</comment>
<dbReference type="NCBIfam" id="TIGR00787">
    <property type="entry name" value="dctP"/>
    <property type="match status" value="1"/>
</dbReference>
<dbReference type="NCBIfam" id="NF037995">
    <property type="entry name" value="TRAP_S1"/>
    <property type="match status" value="1"/>
</dbReference>
<dbReference type="InterPro" id="IPR038404">
    <property type="entry name" value="TRAP_DctP_sf"/>
</dbReference>
<comment type="similarity">
    <text evidence="2">Belongs to the bacterial solute-binding protein 7 family.</text>
</comment>
<dbReference type="GO" id="GO:0055085">
    <property type="term" value="P:transmembrane transport"/>
    <property type="evidence" value="ECO:0007669"/>
    <property type="project" value="InterPro"/>
</dbReference>
<evidence type="ECO:0000256" key="5">
    <source>
        <dbReference type="SAM" id="SignalP"/>
    </source>
</evidence>
<protein>
    <recommendedName>
        <fullName evidence="8">C4-dicarboxylate ABC transporter substrate-binding protein</fullName>
    </recommendedName>
</protein>
<keyword evidence="3" id="KW-0813">Transport</keyword>
<keyword evidence="7" id="KW-1185">Reference proteome</keyword>
<organism evidence="6 7">
    <name type="scientific">Halomonas campaniensis</name>
    <dbReference type="NCBI Taxonomy" id="213554"/>
    <lineage>
        <taxon>Bacteria</taxon>
        <taxon>Pseudomonadati</taxon>
        <taxon>Pseudomonadota</taxon>
        <taxon>Gammaproteobacteria</taxon>
        <taxon>Oceanospirillales</taxon>
        <taxon>Halomonadaceae</taxon>
        <taxon>Halomonas</taxon>
    </lineage>
</organism>
<evidence type="ECO:0000256" key="1">
    <source>
        <dbReference type="ARBA" id="ARBA00004196"/>
    </source>
</evidence>
<reference evidence="6 7" key="1">
    <citation type="submission" date="2014-08" db="EMBL/GenBank/DDBJ databases">
        <title>Draft genome sequence of a novel L-asparaginase producing marine bacterium, Halomonas campaniensis.</title>
        <authorList>
            <person name="Sundarakrishnan B."/>
            <person name="Moushumi Priya A."/>
            <person name="Raman G."/>
            <person name="Sakthivel N."/>
            <person name="Park S."/>
            <person name="Jayachandran S."/>
        </authorList>
    </citation>
    <scope>NUCLEOTIDE SEQUENCE [LARGE SCALE GENOMIC DNA]</scope>
    <source>
        <strain evidence="6 7">SK03</strain>
    </source>
</reference>
<dbReference type="GO" id="GO:0030288">
    <property type="term" value="C:outer membrane-bounded periplasmic space"/>
    <property type="evidence" value="ECO:0007669"/>
    <property type="project" value="InterPro"/>
</dbReference>
<dbReference type="OrthoDB" id="9771186at2"/>
<evidence type="ECO:0000313" key="7">
    <source>
        <dbReference type="Proteomes" id="UP000197334"/>
    </source>
</evidence>
<dbReference type="CDD" id="cd13603">
    <property type="entry name" value="PBP2_TRAP_Siap_TeaA_like"/>
    <property type="match status" value="1"/>
</dbReference>
<dbReference type="PANTHER" id="PTHR33376:SF4">
    <property type="entry name" value="SIALIC ACID-BINDING PERIPLASMIC PROTEIN SIAP"/>
    <property type="match status" value="1"/>
</dbReference>
<dbReference type="RefSeq" id="WP_088699268.1">
    <property type="nucleotide sequence ID" value="NZ_JPUA01000014.1"/>
</dbReference>
<dbReference type="InterPro" id="IPR018389">
    <property type="entry name" value="DctP_fam"/>
</dbReference>
<keyword evidence="4 5" id="KW-0732">Signal</keyword>
<dbReference type="PANTHER" id="PTHR33376">
    <property type="match status" value="1"/>
</dbReference>
<feature type="chain" id="PRO_5013054981" description="C4-dicarboxylate ABC transporter substrate-binding protein" evidence="5">
    <location>
        <begin position="24"/>
        <end position="328"/>
    </location>
</feature>
<evidence type="ECO:0008006" key="8">
    <source>
        <dbReference type="Google" id="ProtNLM"/>
    </source>
</evidence>
<evidence type="ECO:0000256" key="4">
    <source>
        <dbReference type="ARBA" id="ARBA00022729"/>
    </source>
</evidence>
<name>A0A246S4D9_9GAMM</name>
<dbReference type="PIRSF" id="PIRSF006470">
    <property type="entry name" value="DctB"/>
    <property type="match status" value="1"/>
</dbReference>
<dbReference type="InterPro" id="IPR004682">
    <property type="entry name" value="TRAP_DctP"/>
</dbReference>
<proteinExistence type="inferred from homology"/>
<gene>
    <name evidence="6" type="ORF">JI62_05830</name>
</gene>
<feature type="signal peptide" evidence="5">
    <location>
        <begin position="1"/>
        <end position="23"/>
    </location>
</feature>
<dbReference type="EMBL" id="JPUA01000014">
    <property type="protein sequence ID" value="OWV30605.1"/>
    <property type="molecule type" value="Genomic_DNA"/>
</dbReference>
<evidence type="ECO:0000313" key="6">
    <source>
        <dbReference type="EMBL" id="OWV30605.1"/>
    </source>
</evidence>
<dbReference type="Gene3D" id="3.40.190.170">
    <property type="entry name" value="Bacterial extracellular solute-binding protein, family 7"/>
    <property type="match status" value="1"/>
</dbReference>
<comment type="subcellular location">
    <subcellularLocation>
        <location evidence="1">Cell envelope</location>
    </subcellularLocation>
</comment>
<dbReference type="AlphaFoldDB" id="A0A246S4D9"/>
<dbReference type="Proteomes" id="UP000197334">
    <property type="component" value="Unassembled WGS sequence"/>
</dbReference>
<evidence type="ECO:0000256" key="2">
    <source>
        <dbReference type="ARBA" id="ARBA00009023"/>
    </source>
</evidence>
<sequence length="328" mass="36447">MFKKPLTLAVAAVITLGTQYATAQDAIKLRVAHSMPTSHSYQSWIEDFSVELERLAPGKIEVEAFPNAQLGNETEYLEGMQFGVIEGAVVGRHGQIDQRLEVLNLPMIYRDANHLDEVLRSDSEVQQTLDDIMYENGYKVLGWGELGFRDITTSGVPIRKAQDLEGLDIRVPNVEPWLIAFREWGANPTPLDFSELYSALQQGVVNAQENPPEVIVNSRFDEVQDTLSLTEHASIPSEFIVSARFWESLDADLQEAVMEAATISRDTQVEATREANKALVDELSDRGMTIVSDVDRDSFRAGAEASWAAYEDRIGADLIEAVRTAGQD</sequence>
<dbReference type="Pfam" id="PF03480">
    <property type="entry name" value="DctP"/>
    <property type="match status" value="1"/>
</dbReference>
<evidence type="ECO:0000256" key="3">
    <source>
        <dbReference type="ARBA" id="ARBA00022448"/>
    </source>
</evidence>
<accession>A0A246S4D9</accession>